<sequence>MCIFSSSKWHSKNMCMFCTTDSFRSLIACGPLCIRYKSGNYENFRNDIKSLLLYLKKHLIFQGTHLIQHISNLSTCVRQT</sequence>
<gene>
    <name evidence="1" type="ordered locus">VIT_11s0065g01130</name>
</gene>
<evidence type="ECO:0000313" key="1">
    <source>
        <dbReference type="EMBL" id="CBI24108.3"/>
    </source>
</evidence>
<dbReference type="PaxDb" id="29760-VIT_11s0065g01130.t01"/>
<dbReference type="AlphaFoldDB" id="D7T0S9"/>
<protein>
    <submittedName>
        <fullName evidence="1">Uncharacterized protein</fullName>
    </submittedName>
</protein>
<name>D7T0S9_VITVI</name>
<evidence type="ECO:0000313" key="2">
    <source>
        <dbReference type="Proteomes" id="UP000009183"/>
    </source>
</evidence>
<dbReference type="HOGENOM" id="CLU_2594710_0_0_1"/>
<dbReference type="EMBL" id="FN595502">
    <property type="protein sequence ID" value="CBI24108.3"/>
    <property type="molecule type" value="Genomic_DNA"/>
</dbReference>
<dbReference type="STRING" id="29760.D7T0S9"/>
<dbReference type="Proteomes" id="UP000009183">
    <property type="component" value="Chromosome 11"/>
</dbReference>
<accession>D7T0S9</accession>
<proteinExistence type="predicted"/>
<keyword evidence="2" id="KW-1185">Reference proteome</keyword>
<organism evidence="1 2">
    <name type="scientific">Vitis vinifera</name>
    <name type="common">Grape</name>
    <dbReference type="NCBI Taxonomy" id="29760"/>
    <lineage>
        <taxon>Eukaryota</taxon>
        <taxon>Viridiplantae</taxon>
        <taxon>Streptophyta</taxon>
        <taxon>Embryophyta</taxon>
        <taxon>Tracheophyta</taxon>
        <taxon>Spermatophyta</taxon>
        <taxon>Magnoliopsida</taxon>
        <taxon>eudicotyledons</taxon>
        <taxon>Gunneridae</taxon>
        <taxon>Pentapetalae</taxon>
        <taxon>rosids</taxon>
        <taxon>Vitales</taxon>
        <taxon>Vitaceae</taxon>
        <taxon>Viteae</taxon>
        <taxon>Vitis</taxon>
    </lineage>
</organism>
<dbReference type="InParanoid" id="D7T0S9"/>
<reference evidence="2" key="1">
    <citation type="journal article" date="2007" name="Nature">
        <title>The grapevine genome sequence suggests ancestral hexaploidization in major angiosperm phyla.</title>
        <authorList>
            <consortium name="The French-Italian Public Consortium for Grapevine Genome Characterization."/>
            <person name="Jaillon O."/>
            <person name="Aury J.-M."/>
            <person name="Noel B."/>
            <person name="Policriti A."/>
            <person name="Clepet C."/>
            <person name="Casagrande A."/>
            <person name="Choisne N."/>
            <person name="Aubourg S."/>
            <person name="Vitulo N."/>
            <person name="Jubin C."/>
            <person name="Vezzi A."/>
            <person name="Legeai F."/>
            <person name="Hugueney P."/>
            <person name="Dasilva C."/>
            <person name="Horner D."/>
            <person name="Mica E."/>
            <person name="Jublot D."/>
            <person name="Poulain J."/>
            <person name="Bruyere C."/>
            <person name="Billault A."/>
            <person name="Segurens B."/>
            <person name="Gouyvenoux M."/>
            <person name="Ugarte E."/>
            <person name="Cattonaro F."/>
            <person name="Anthouard V."/>
            <person name="Vico V."/>
            <person name="Del Fabbro C."/>
            <person name="Alaux M."/>
            <person name="Di Gaspero G."/>
            <person name="Dumas V."/>
            <person name="Felice N."/>
            <person name="Paillard S."/>
            <person name="Juman I."/>
            <person name="Moroldo M."/>
            <person name="Scalabrin S."/>
            <person name="Canaguier A."/>
            <person name="Le Clainche I."/>
            <person name="Malacrida G."/>
            <person name="Durand E."/>
            <person name="Pesole G."/>
            <person name="Laucou V."/>
            <person name="Chatelet P."/>
            <person name="Merdinoglu D."/>
            <person name="Delledonne M."/>
            <person name="Pezzotti M."/>
            <person name="Lecharny A."/>
            <person name="Scarpelli C."/>
            <person name="Artiguenave F."/>
            <person name="Pe M.E."/>
            <person name="Valle G."/>
            <person name="Morgante M."/>
            <person name="Caboche M."/>
            <person name="Adam-Blondon A.-F."/>
            <person name="Weissenbach J."/>
            <person name="Quetier F."/>
            <person name="Wincker P."/>
        </authorList>
    </citation>
    <scope>NUCLEOTIDE SEQUENCE [LARGE SCALE GENOMIC DNA]</scope>
    <source>
        <strain evidence="2">cv. Pinot noir / PN40024</strain>
    </source>
</reference>